<comment type="caution">
    <text evidence="13">The sequence shown here is derived from an EMBL/GenBank/DDBJ whole genome shotgun (WGS) entry which is preliminary data.</text>
</comment>
<evidence type="ECO:0000259" key="11">
    <source>
        <dbReference type="Pfam" id="PF21082"/>
    </source>
</evidence>
<feature type="domain" description="Mechanosensitive ion channel MscS" evidence="10">
    <location>
        <begin position="383"/>
        <end position="448"/>
    </location>
</feature>
<dbReference type="AlphaFoldDB" id="A0A840TSN0"/>
<proteinExistence type="inferred from homology"/>
<dbReference type="InterPro" id="IPR023408">
    <property type="entry name" value="MscS_beta-dom_sf"/>
</dbReference>
<keyword evidence="3" id="KW-1003">Cell membrane</keyword>
<evidence type="ECO:0000259" key="10">
    <source>
        <dbReference type="Pfam" id="PF00924"/>
    </source>
</evidence>
<feature type="region of interest" description="Disordered" evidence="7">
    <location>
        <begin position="48"/>
        <end position="69"/>
    </location>
</feature>
<keyword evidence="4 8" id="KW-0812">Transmembrane</keyword>
<gene>
    <name evidence="13" type="ORF">HNQ92_004464</name>
</gene>
<dbReference type="Gene3D" id="2.30.30.60">
    <property type="match status" value="1"/>
</dbReference>
<evidence type="ECO:0000256" key="5">
    <source>
        <dbReference type="ARBA" id="ARBA00022989"/>
    </source>
</evidence>
<accession>A0A840TSN0</accession>
<dbReference type="GO" id="GO:0005886">
    <property type="term" value="C:plasma membrane"/>
    <property type="evidence" value="ECO:0007669"/>
    <property type="project" value="UniProtKB-SubCell"/>
</dbReference>
<comment type="subcellular location">
    <subcellularLocation>
        <location evidence="1">Cell membrane</location>
        <topology evidence="1">Multi-pass membrane protein</topology>
    </subcellularLocation>
</comment>
<protein>
    <submittedName>
        <fullName evidence="13">MscS family membrane protein</fullName>
    </submittedName>
</protein>
<evidence type="ECO:0000313" key="14">
    <source>
        <dbReference type="Proteomes" id="UP000557307"/>
    </source>
</evidence>
<feature type="domain" description="Mechanosensitive ion channel transmembrane helices 2/3" evidence="12">
    <location>
        <begin position="342"/>
        <end position="381"/>
    </location>
</feature>
<dbReference type="Proteomes" id="UP000557307">
    <property type="component" value="Unassembled WGS sequence"/>
</dbReference>
<feature type="transmembrane region" description="Helical" evidence="8">
    <location>
        <begin position="295"/>
        <end position="312"/>
    </location>
</feature>
<feature type="transmembrane region" description="Helical" evidence="8">
    <location>
        <begin position="344"/>
        <end position="377"/>
    </location>
</feature>
<feature type="transmembrane region" description="Helical" evidence="8">
    <location>
        <begin position="215"/>
        <end position="239"/>
    </location>
</feature>
<name>A0A840TSN0_9BACT</name>
<dbReference type="Pfam" id="PF21082">
    <property type="entry name" value="MS_channel_3rd"/>
    <property type="match status" value="1"/>
</dbReference>
<evidence type="ECO:0000256" key="8">
    <source>
        <dbReference type="SAM" id="Phobius"/>
    </source>
</evidence>
<feature type="transmembrane region" description="Helical" evidence="8">
    <location>
        <begin position="268"/>
        <end position="289"/>
    </location>
</feature>
<keyword evidence="14" id="KW-1185">Reference proteome</keyword>
<dbReference type="InterPro" id="IPR010920">
    <property type="entry name" value="LSM_dom_sf"/>
</dbReference>
<dbReference type="Gene3D" id="1.10.287.1260">
    <property type="match status" value="1"/>
</dbReference>
<reference evidence="13 14" key="1">
    <citation type="submission" date="2020-08" db="EMBL/GenBank/DDBJ databases">
        <title>Genomic Encyclopedia of Type Strains, Phase IV (KMG-IV): sequencing the most valuable type-strain genomes for metagenomic binning, comparative biology and taxonomic classification.</title>
        <authorList>
            <person name="Goeker M."/>
        </authorList>
    </citation>
    <scope>NUCLEOTIDE SEQUENCE [LARGE SCALE GENOMIC DNA]</scope>
    <source>
        <strain evidence="13 14">DSM 105074</strain>
    </source>
</reference>
<evidence type="ECO:0000313" key="13">
    <source>
        <dbReference type="EMBL" id="MBB5286304.1"/>
    </source>
</evidence>
<dbReference type="InterPro" id="IPR049278">
    <property type="entry name" value="MS_channel_C"/>
</dbReference>
<feature type="signal peptide" evidence="9">
    <location>
        <begin position="1"/>
        <end position="44"/>
    </location>
</feature>
<feature type="compositionally biased region" description="Polar residues" evidence="7">
    <location>
        <begin position="48"/>
        <end position="57"/>
    </location>
</feature>
<dbReference type="Gene3D" id="3.30.70.100">
    <property type="match status" value="1"/>
</dbReference>
<dbReference type="InterPro" id="IPR011066">
    <property type="entry name" value="MscS_channel_C_sf"/>
</dbReference>
<evidence type="ECO:0000256" key="1">
    <source>
        <dbReference type="ARBA" id="ARBA00004651"/>
    </source>
</evidence>
<evidence type="ECO:0000256" key="9">
    <source>
        <dbReference type="SAM" id="SignalP"/>
    </source>
</evidence>
<feature type="region of interest" description="Disordered" evidence="7">
    <location>
        <begin position="574"/>
        <end position="617"/>
    </location>
</feature>
<comment type="similarity">
    <text evidence="2">Belongs to the MscS (TC 1.A.23) family.</text>
</comment>
<evidence type="ECO:0000256" key="6">
    <source>
        <dbReference type="ARBA" id="ARBA00023136"/>
    </source>
</evidence>
<evidence type="ECO:0000256" key="2">
    <source>
        <dbReference type="ARBA" id="ARBA00008017"/>
    </source>
</evidence>
<dbReference type="GO" id="GO:0008381">
    <property type="term" value="F:mechanosensitive monoatomic ion channel activity"/>
    <property type="evidence" value="ECO:0007669"/>
    <property type="project" value="UniProtKB-ARBA"/>
</dbReference>
<dbReference type="RefSeq" id="WP_184177331.1">
    <property type="nucleotide sequence ID" value="NZ_JACHGF010000009.1"/>
</dbReference>
<evidence type="ECO:0000259" key="12">
    <source>
        <dbReference type="Pfam" id="PF21088"/>
    </source>
</evidence>
<dbReference type="Pfam" id="PF21088">
    <property type="entry name" value="MS_channel_1st"/>
    <property type="match status" value="1"/>
</dbReference>
<keyword evidence="6 8" id="KW-0472">Membrane</keyword>
<evidence type="ECO:0000256" key="4">
    <source>
        <dbReference type="ARBA" id="ARBA00022692"/>
    </source>
</evidence>
<evidence type="ECO:0000256" key="7">
    <source>
        <dbReference type="SAM" id="MobiDB-lite"/>
    </source>
</evidence>
<feature type="chain" id="PRO_5032672905" evidence="9">
    <location>
        <begin position="45"/>
        <end position="617"/>
    </location>
</feature>
<sequence length="617" mass="68440">MIIRKNSFKAIPSPLGCLQVPFRAFSVLCALVFFLTLAAPAANAQLWPTDTASQGSNGPKWPADSLDRRTPRGTVVGFIKAVASENYGRASRYLSLERKLQGKPKGAERALALQRLLDQRGTMVPYSRISNSPNGDLDDNLGPNLERVGIATVNGETFDLILERTEAPEGGPLWLFSSQTVQQIPVITEQEALVPLTDRVLPTFLKKNRWGGVPVGHWLVMLALATLAYLLAWIITFGLRAGIRTFWHKARTDPTSGIIKAFELPFRLYLAVWLLVVSSRAVGISIIVRQRFSELNVIVGQVALILLLWRLIDFITGFSERRLTRIGNASGLSAVLFLRRGLKIALMCFGIIAVLSTIGFDVTTGLAALGIGGIALALGAQKTVENFVGSVTLIADQPVRVGDFCKVGDTVGTVEQIGMRSTRIRTLNRTIVTIPNGEFSSLRIENFAHRDRFWFHPILALRYETTPEQIRFLLVELRTILYSHPSVDPDPARVRFIEMGSHSLNIEIFAYVHAKDFSEFLEIQEDLYLRMMDIVTASGTGFAFPSQTLYMARDSGTSQEKTQATEEQVRQWRDNGELQLPNFSEERINALKNSIPYPTSAPNPPRNGTGKSSRSKK</sequence>
<keyword evidence="5 8" id="KW-1133">Transmembrane helix</keyword>
<keyword evidence="9" id="KW-0732">Signal</keyword>
<dbReference type="EMBL" id="JACHGF010000009">
    <property type="protein sequence ID" value="MBB5286304.1"/>
    <property type="molecule type" value="Genomic_DNA"/>
</dbReference>
<dbReference type="InterPro" id="IPR011014">
    <property type="entry name" value="MscS_channel_TM-2"/>
</dbReference>
<dbReference type="SUPFAM" id="SSF82689">
    <property type="entry name" value="Mechanosensitive channel protein MscS (YggB), C-terminal domain"/>
    <property type="match status" value="1"/>
</dbReference>
<dbReference type="SUPFAM" id="SSF82861">
    <property type="entry name" value="Mechanosensitive channel protein MscS (YggB), transmembrane region"/>
    <property type="match status" value="1"/>
</dbReference>
<dbReference type="PANTHER" id="PTHR30566">
    <property type="entry name" value="YNAI-RELATED MECHANOSENSITIVE ION CHANNEL"/>
    <property type="match status" value="1"/>
</dbReference>
<dbReference type="PANTHER" id="PTHR30566:SF5">
    <property type="entry name" value="MECHANOSENSITIVE ION CHANNEL PROTEIN 1, MITOCHONDRIAL-RELATED"/>
    <property type="match status" value="1"/>
</dbReference>
<feature type="domain" description="Mechanosensitive ion channel MscS C-terminal" evidence="11">
    <location>
        <begin position="462"/>
        <end position="539"/>
    </location>
</feature>
<dbReference type="InterPro" id="IPR006685">
    <property type="entry name" value="MscS_channel_2nd"/>
</dbReference>
<organism evidence="13 14">
    <name type="scientific">Rhabdobacter roseus</name>
    <dbReference type="NCBI Taxonomy" id="1655419"/>
    <lineage>
        <taxon>Bacteria</taxon>
        <taxon>Pseudomonadati</taxon>
        <taxon>Bacteroidota</taxon>
        <taxon>Cytophagia</taxon>
        <taxon>Cytophagales</taxon>
        <taxon>Cytophagaceae</taxon>
        <taxon>Rhabdobacter</taxon>
    </lineage>
</organism>
<evidence type="ECO:0000256" key="3">
    <source>
        <dbReference type="ARBA" id="ARBA00022475"/>
    </source>
</evidence>
<dbReference type="InterPro" id="IPR049142">
    <property type="entry name" value="MS_channel_1st"/>
</dbReference>
<dbReference type="SUPFAM" id="SSF50182">
    <property type="entry name" value="Sm-like ribonucleoproteins"/>
    <property type="match status" value="1"/>
</dbReference>
<dbReference type="Pfam" id="PF00924">
    <property type="entry name" value="MS_channel_2nd"/>
    <property type="match status" value="1"/>
</dbReference>